<accession>A0A7Y6K9L7</accession>
<feature type="region of interest" description="Disordered" evidence="1">
    <location>
        <begin position="85"/>
        <end position="104"/>
    </location>
</feature>
<proteinExistence type="predicted"/>
<dbReference type="AlphaFoldDB" id="A0A7Y6K9L7"/>
<reference evidence="2 3" key="1">
    <citation type="submission" date="2020-02" db="EMBL/GenBank/DDBJ databases">
        <title>Paraburkholderia simonii sp. nov. and Paraburkholderia youngii sp. nov. Brazilian and Mexican Mimosa-associated rhizobia.</title>
        <authorList>
            <person name="Mavima L."/>
            <person name="Beukes C.W."/>
            <person name="Chan W.Y."/>
            <person name="Palmer M."/>
            <person name="De Meyer S.E."/>
            <person name="James E.K."/>
            <person name="Venter S.N."/>
            <person name="Steenkamp E.T."/>
        </authorList>
    </citation>
    <scope>NUCLEOTIDE SEQUENCE [LARGE SCALE GENOMIC DNA]</scope>
    <source>
        <strain evidence="2 3">JPY169</strain>
    </source>
</reference>
<evidence type="ECO:0000313" key="3">
    <source>
        <dbReference type="Proteomes" id="UP000594380"/>
    </source>
</evidence>
<dbReference type="EMBL" id="JAALDK010000004">
    <property type="protein sequence ID" value="NUY06129.1"/>
    <property type="molecule type" value="Genomic_DNA"/>
</dbReference>
<evidence type="ECO:0000256" key="1">
    <source>
        <dbReference type="SAM" id="MobiDB-lite"/>
    </source>
</evidence>
<protein>
    <submittedName>
        <fullName evidence="2">Uncharacterized protein</fullName>
    </submittedName>
</protein>
<dbReference type="GeneID" id="301107085"/>
<evidence type="ECO:0000313" key="2">
    <source>
        <dbReference type="EMBL" id="NUY06129.1"/>
    </source>
</evidence>
<organism evidence="2 3">
    <name type="scientific">Paraburkholderia youngii</name>
    <dbReference type="NCBI Taxonomy" id="2782701"/>
    <lineage>
        <taxon>Bacteria</taxon>
        <taxon>Pseudomonadati</taxon>
        <taxon>Pseudomonadota</taxon>
        <taxon>Betaproteobacteria</taxon>
        <taxon>Burkholderiales</taxon>
        <taxon>Burkholderiaceae</taxon>
        <taxon>Paraburkholderia</taxon>
    </lineage>
</organism>
<comment type="caution">
    <text evidence="2">The sequence shown here is derived from an EMBL/GenBank/DDBJ whole genome shotgun (WGS) entry which is preliminary data.</text>
</comment>
<feature type="compositionally biased region" description="Polar residues" evidence="1">
    <location>
        <begin position="94"/>
        <end position="104"/>
    </location>
</feature>
<gene>
    <name evidence="2" type="ORF">G5S42_43135</name>
</gene>
<sequence>MTTPTEELRGQLAAAQAELKHTALQHADVLDALRTELRLSQQQAESAVQLHRDSTDELARTRSLLQDALQRVERAEAEAQITRQLINELKRTPPTRTASKQKAG</sequence>
<dbReference type="Proteomes" id="UP000594380">
    <property type="component" value="Unassembled WGS sequence"/>
</dbReference>
<name>A0A7Y6K9L7_9BURK</name>
<dbReference type="RefSeq" id="WP_176112652.1">
    <property type="nucleotide sequence ID" value="NZ_JAALDK010000004.1"/>
</dbReference>